<evidence type="ECO:0000256" key="2">
    <source>
        <dbReference type="SAM" id="Phobius"/>
    </source>
</evidence>
<keyword evidence="2" id="KW-0472">Membrane</keyword>
<feature type="transmembrane region" description="Helical" evidence="2">
    <location>
        <begin position="279"/>
        <end position="299"/>
    </location>
</feature>
<keyword evidence="5" id="KW-0012">Acyltransferase</keyword>
<sequence length="681" mass="75242">MLTARRDDYRADIDGLRAISVLAVVLYHYGFSALPGGFLGVDVFFVISGYLITSLLYRDIKSGSFSLLSFYDRRVRRILPAFLVVLIASIVAGYFILIPGDYEALGEQAAYSALGIANFYFLNNTGYFDQAADMLPLLHMWSLAVEEQFYLVWPLLLAKAAYLSRKSTKAIGALLVAMISVSLAYAEYAVRTEPDVAFYMLPSRSWELAIGALMVFLPPLKNRILAEGAATAGLGAILLGMLTISAADPFPGFAALYPCAGAALVIWPKSGHTAVARMLSLKPAVFIGLLSYSLYLWHWPVLVFFRHYKNGDVPSHTEAAALIAVSLLLSWLSWRFVEKPMGRRRDPRLVVSAGALSVIAASCLGATIVIAEGFVSRLPANAHALSSFQEMWKWTCPQNIHIEGLEGNLYCVVGATWETAERKALVWGDSNAVHLAPLLDVVGKENGIAMAIWHACPPFIDNQLVRRVYSKHPDYSEKCSRSRREALDWIRREQPDIVAMSASWAGVSGTLYSSDPTVRSSPLGLQLMKSGLKKTIGEIDASRHELILLADIPYFKRDPNPCAVTKVSGLLREGCRDKDLFMTAADMYSRHAATNRVLRMAAEETGARFLPINVNMCRGGRCVSEVDGEFLYRDRNHILLNLSDHTRRKLIQIMGLDEVGRQPPISSERRTHAARFAPSAP</sequence>
<dbReference type="InterPro" id="IPR050879">
    <property type="entry name" value="Acyltransferase_3"/>
</dbReference>
<feature type="transmembrane region" description="Helical" evidence="2">
    <location>
        <begin position="170"/>
        <end position="190"/>
    </location>
</feature>
<feature type="transmembrane region" description="Helical" evidence="2">
    <location>
        <begin position="319"/>
        <end position="337"/>
    </location>
</feature>
<dbReference type="GO" id="GO:0016020">
    <property type="term" value="C:membrane"/>
    <property type="evidence" value="ECO:0007669"/>
    <property type="project" value="TreeGrafter"/>
</dbReference>
<dbReference type="InterPro" id="IPR002656">
    <property type="entry name" value="Acyl_transf_3_dom"/>
</dbReference>
<evidence type="ECO:0000259" key="4">
    <source>
        <dbReference type="Pfam" id="PF19040"/>
    </source>
</evidence>
<dbReference type="PANTHER" id="PTHR23028">
    <property type="entry name" value="ACETYLTRANSFERASE"/>
    <property type="match status" value="1"/>
</dbReference>
<protein>
    <submittedName>
        <fullName evidence="5">Acyltransferase family protein</fullName>
        <ecNumber evidence="5">2.3.1.-</ecNumber>
    </submittedName>
</protein>
<dbReference type="GO" id="GO:0009103">
    <property type="term" value="P:lipopolysaccharide biosynthetic process"/>
    <property type="evidence" value="ECO:0007669"/>
    <property type="project" value="TreeGrafter"/>
</dbReference>
<feature type="transmembrane region" description="Helical" evidence="2">
    <location>
        <begin position="78"/>
        <end position="97"/>
    </location>
</feature>
<evidence type="ECO:0000313" key="5">
    <source>
        <dbReference type="EMBL" id="XCG50855.1"/>
    </source>
</evidence>
<keyword evidence="2" id="KW-0812">Transmembrane</keyword>
<accession>A0AAU8CVI1</accession>
<dbReference type="Pfam" id="PF19040">
    <property type="entry name" value="SGNH"/>
    <property type="match status" value="1"/>
</dbReference>
<name>A0AAU8CVI1_9HYPH</name>
<evidence type="ECO:0000256" key="1">
    <source>
        <dbReference type="SAM" id="MobiDB-lite"/>
    </source>
</evidence>
<dbReference type="GO" id="GO:0016747">
    <property type="term" value="F:acyltransferase activity, transferring groups other than amino-acyl groups"/>
    <property type="evidence" value="ECO:0007669"/>
    <property type="project" value="InterPro"/>
</dbReference>
<keyword evidence="2" id="KW-1133">Transmembrane helix</keyword>
<feature type="transmembrane region" description="Helical" evidence="2">
    <location>
        <begin position="196"/>
        <end position="217"/>
    </location>
</feature>
<dbReference type="AlphaFoldDB" id="A0AAU8CVI1"/>
<feature type="transmembrane region" description="Helical" evidence="2">
    <location>
        <begin position="250"/>
        <end position="267"/>
    </location>
</feature>
<keyword evidence="5" id="KW-0808">Transferase</keyword>
<dbReference type="EMBL" id="CP159253">
    <property type="protein sequence ID" value="XCG50855.1"/>
    <property type="molecule type" value="Genomic_DNA"/>
</dbReference>
<gene>
    <name evidence="5" type="ORF">ABVK50_10420</name>
</gene>
<organism evidence="5">
    <name type="scientific">Mesorhizobium sp. WSM2240</name>
    <dbReference type="NCBI Taxonomy" id="3228851"/>
    <lineage>
        <taxon>Bacteria</taxon>
        <taxon>Pseudomonadati</taxon>
        <taxon>Pseudomonadota</taxon>
        <taxon>Alphaproteobacteria</taxon>
        <taxon>Hyphomicrobiales</taxon>
        <taxon>Phyllobacteriaceae</taxon>
        <taxon>Mesorhizobium</taxon>
    </lineage>
</organism>
<dbReference type="RefSeq" id="WP_353641635.1">
    <property type="nucleotide sequence ID" value="NZ_CP159253.1"/>
</dbReference>
<feature type="transmembrane region" description="Helical" evidence="2">
    <location>
        <begin position="37"/>
        <end position="57"/>
    </location>
</feature>
<dbReference type="EC" id="2.3.1.-" evidence="5"/>
<dbReference type="PANTHER" id="PTHR23028:SF53">
    <property type="entry name" value="ACYL_TRANSF_3 DOMAIN-CONTAINING PROTEIN"/>
    <property type="match status" value="1"/>
</dbReference>
<dbReference type="InterPro" id="IPR043968">
    <property type="entry name" value="SGNH"/>
</dbReference>
<reference evidence="5" key="1">
    <citation type="submission" date="2024-06" db="EMBL/GenBank/DDBJ databases">
        <title>Mesorhizobium karijinii sp. nov., a symbiont of the iconic Swainsona formosa from arid Australia.</title>
        <authorList>
            <person name="Hill Y.J."/>
            <person name="Watkin E.L.J."/>
            <person name="O'Hara G.W."/>
            <person name="Terpolilli J."/>
            <person name="Tye M.L."/>
            <person name="Kohlmeier M.G."/>
        </authorList>
    </citation>
    <scope>NUCLEOTIDE SEQUENCE</scope>
    <source>
        <strain evidence="5">WSM2240</strain>
    </source>
</reference>
<proteinExistence type="predicted"/>
<feature type="transmembrane region" description="Helical" evidence="2">
    <location>
        <begin position="138"/>
        <end position="158"/>
    </location>
</feature>
<feature type="domain" description="Acyltransferase 3" evidence="3">
    <location>
        <begin position="11"/>
        <end position="334"/>
    </location>
</feature>
<evidence type="ECO:0000259" key="3">
    <source>
        <dbReference type="Pfam" id="PF01757"/>
    </source>
</evidence>
<feature type="transmembrane region" description="Helical" evidence="2">
    <location>
        <begin position="224"/>
        <end position="244"/>
    </location>
</feature>
<dbReference type="Pfam" id="PF01757">
    <property type="entry name" value="Acyl_transf_3"/>
    <property type="match status" value="1"/>
</dbReference>
<feature type="region of interest" description="Disordered" evidence="1">
    <location>
        <begin position="661"/>
        <end position="681"/>
    </location>
</feature>
<feature type="transmembrane region" description="Helical" evidence="2">
    <location>
        <begin position="349"/>
        <end position="371"/>
    </location>
</feature>
<feature type="domain" description="SGNH" evidence="4">
    <location>
        <begin position="407"/>
        <end position="638"/>
    </location>
</feature>
<feature type="transmembrane region" description="Helical" evidence="2">
    <location>
        <begin position="12"/>
        <end position="31"/>
    </location>
</feature>